<name>A0A2M9BWH7_9MICO</name>
<dbReference type="Proteomes" id="UP000230161">
    <property type="component" value="Unassembled WGS sequence"/>
</dbReference>
<evidence type="ECO:0000313" key="2">
    <source>
        <dbReference type="Proteomes" id="UP000230161"/>
    </source>
</evidence>
<gene>
    <name evidence="1" type="ORF">CLV54_2105</name>
</gene>
<proteinExistence type="predicted"/>
<dbReference type="RefSeq" id="WP_100344882.1">
    <property type="nucleotide sequence ID" value="NZ_PGFB01000003.1"/>
</dbReference>
<reference evidence="1 2" key="1">
    <citation type="submission" date="2017-11" db="EMBL/GenBank/DDBJ databases">
        <title>Genomic Encyclopedia of Archaeal and Bacterial Type Strains, Phase II (KMG-II): From Individual Species to Whole Genera.</title>
        <authorList>
            <person name="Goeker M."/>
        </authorList>
    </citation>
    <scope>NUCLEOTIDE SEQUENCE [LARGE SCALE GENOMIC DNA]</scope>
    <source>
        <strain evidence="1 2">DSM 25625</strain>
    </source>
</reference>
<dbReference type="OrthoDB" id="4311196at2"/>
<sequence>MTERIDVWASPSVLVSFDGRVLEVFGFADAQRFHIAFLPRIVFVGKSRMSIRPQGGGGQYTFFYAVERRAALERLAEHVHAAHGAWQPSFGD</sequence>
<dbReference type="AlphaFoldDB" id="A0A2M9BWH7"/>
<dbReference type="EMBL" id="PGFB01000003">
    <property type="protein sequence ID" value="PJJ62306.1"/>
    <property type="molecule type" value="Genomic_DNA"/>
</dbReference>
<accession>A0A2M9BWH7</accession>
<evidence type="ECO:0000313" key="1">
    <source>
        <dbReference type="EMBL" id="PJJ62306.1"/>
    </source>
</evidence>
<organism evidence="1 2">
    <name type="scientific">Compostimonas suwonensis</name>
    <dbReference type="NCBI Taxonomy" id="1048394"/>
    <lineage>
        <taxon>Bacteria</taxon>
        <taxon>Bacillati</taxon>
        <taxon>Actinomycetota</taxon>
        <taxon>Actinomycetes</taxon>
        <taxon>Micrococcales</taxon>
        <taxon>Microbacteriaceae</taxon>
        <taxon>Compostimonas</taxon>
    </lineage>
</organism>
<protein>
    <submittedName>
        <fullName evidence="1">Uncharacterized protein</fullName>
    </submittedName>
</protein>
<comment type="caution">
    <text evidence="1">The sequence shown here is derived from an EMBL/GenBank/DDBJ whole genome shotgun (WGS) entry which is preliminary data.</text>
</comment>
<keyword evidence="2" id="KW-1185">Reference proteome</keyword>